<keyword evidence="5 6" id="KW-0408">Iron</keyword>
<dbReference type="PIRSF" id="PIRSF004749">
    <property type="entry name" value="Pep_def"/>
    <property type="match status" value="1"/>
</dbReference>
<dbReference type="NCBIfam" id="TIGR00079">
    <property type="entry name" value="pept_deformyl"/>
    <property type="match status" value="1"/>
</dbReference>
<organism evidence="7 8">
    <name type="scientific">Bordetella ansorpii</name>
    <dbReference type="NCBI Taxonomy" id="288768"/>
    <lineage>
        <taxon>Bacteria</taxon>
        <taxon>Pseudomonadati</taxon>
        <taxon>Pseudomonadota</taxon>
        <taxon>Betaproteobacteria</taxon>
        <taxon>Burkholderiales</taxon>
        <taxon>Alcaligenaceae</taxon>
        <taxon>Bordetella</taxon>
    </lineage>
</organism>
<dbReference type="GO" id="GO:0006412">
    <property type="term" value="P:translation"/>
    <property type="evidence" value="ECO:0007669"/>
    <property type="project" value="UniProtKB-UniRule"/>
</dbReference>
<evidence type="ECO:0000256" key="2">
    <source>
        <dbReference type="ARBA" id="ARBA00022723"/>
    </source>
</evidence>
<dbReference type="GO" id="GO:0046872">
    <property type="term" value="F:metal ion binding"/>
    <property type="evidence" value="ECO:0007669"/>
    <property type="project" value="UniProtKB-KW"/>
</dbReference>
<accession>A0A157SAE6</accession>
<dbReference type="EC" id="3.5.1.88" evidence="6"/>
<dbReference type="Proteomes" id="UP000076848">
    <property type="component" value="Unassembled WGS sequence"/>
</dbReference>
<evidence type="ECO:0000256" key="4">
    <source>
        <dbReference type="ARBA" id="ARBA00022917"/>
    </source>
</evidence>
<keyword evidence="4 6" id="KW-0648">Protein biosynthesis</keyword>
<dbReference type="NCBIfam" id="NF001159">
    <property type="entry name" value="PRK00150.1-3"/>
    <property type="match status" value="1"/>
</dbReference>
<dbReference type="GO" id="GO:0042586">
    <property type="term" value="F:peptide deformylase activity"/>
    <property type="evidence" value="ECO:0007669"/>
    <property type="project" value="UniProtKB-UniRule"/>
</dbReference>
<dbReference type="InterPro" id="IPR023635">
    <property type="entry name" value="Peptide_deformylase"/>
</dbReference>
<dbReference type="HAMAP" id="MF_00163">
    <property type="entry name" value="Pep_deformylase"/>
    <property type="match status" value="1"/>
</dbReference>
<keyword evidence="3 6" id="KW-0378">Hydrolase</keyword>
<evidence type="ECO:0000256" key="3">
    <source>
        <dbReference type="ARBA" id="ARBA00022801"/>
    </source>
</evidence>
<feature type="active site" evidence="6">
    <location>
        <position position="170"/>
    </location>
</feature>
<comment type="catalytic activity">
    <reaction evidence="6">
        <text>N-terminal N-formyl-L-methionyl-[peptide] + H2O = N-terminal L-methionyl-[peptide] + formate</text>
        <dbReference type="Rhea" id="RHEA:24420"/>
        <dbReference type="Rhea" id="RHEA-COMP:10639"/>
        <dbReference type="Rhea" id="RHEA-COMP:10640"/>
        <dbReference type="ChEBI" id="CHEBI:15377"/>
        <dbReference type="ChEBI" id="CHEBI:15740"/>
        <dbReference type="ChEBI" id="CHEBI:49298"/>
        <dbReference type="ChEBI" id="CHEBI:64731"/>
        <dbReference type="EC" id="3.5.1.88"/>
    </reaction>
</comment>
<dbReference type="PRINTS" id="PR01576">
    <property type="entry name" value="PDEFORMYLASE"/>
</dbReference>
<comment type="function">
    <text evidence="6">Removes the formyl group from the N-terminal Met of newly synthesized proteins. Requires at least a dipeptide for an efficient rate of reaction. N-terminal L-methionine is a prerequisite for activity but the enzyme has broad specificity at other positions.</text>
</comment>
<dbReference type="EMBL" id="FKIF01000002">
    <property type="protein sequence ID" value="SAI67334.1"/>
    <property type="molecule type" value="Genomic_DNA"/>
</dbReference>
<dbReference type="FunFam" id="3.90.45.10:FF:000001">
    <property type="entry name" value="Peptide deformylase"/>
    <property type="match status" value="1"/>
</dbReference>
<feature type="binding site" evidence="6">
    <location>
        <position position="169"/>
    </location>
    <ligand>
        <name>Fe cation</name>
        <dbReference type="ChEBI" id="CHEBI:24875"/>
    </ligand>
</feature>
<feature type="binding site" evidence="6">
    <location>
        <position position="127"/>
    </location>
    <ligand>
        <name>Fe cation</name>
        <dbReference type="ChEBI" id="CHEBI:24875"/>
    </ligand>
</feature>
<dbReference type="Pfam" id="PF01327">
    <property type="entry name" value="Pep_deformylase"/>
    <property type="match status" value="1"/>
</dbReference>
<dbReference type="PANTHER" id="PTHR10458">
    <property type="entry name" value="PEPTIDE DEFORMYLASE"/>
    <property type="match status" value="1"/>
</dbReference>
<dbReference type="STRING" id="288768.SAMEA3906486_01454"/>
<evidence type="ECO:0000256" key="1">
    <source>
        <dbReference type="ARBA" id="ARBA00010759"/>
    </source>
</evidence>
<evidence type="ECO:0000256" key="6">
    <source>
        <dbReference type="HAMAP-Rule" id="MF_00163"/>
    </source>
</evidence>
<evidence type="ECO:0000313" key="8">
    <source>
        <dbReference type="Proteomes" id="UP000076848"/>
    </source>
</evidence>
<comment type="cofactor">
    <cofactor evidence="6">
        <name>Fe(2+)</name>
        <dbReference type="ChEBI" id="CHEBI:29033"/>
    </cofactor>
    <text evidence="6">Binds 1 Fe(2+) ion.</text>
</comment>
<evidence type="ECO:0000313" key="7">
    <source>
        <dbReference type="EMBL" id="SAI67334.1"/>
    </source>
</evidence>
<name>A0A157SAE6_9BORD</name>
<dbReference type="SUPFAM" id="SSF56420">
    <property type="entry name" value="Peptide deformylase"/>
    <property type="match status" value="1"/>
</dbReference>
<dbReference type="PANTHER" id="PTHR10458:SF22">
    <property type="entry name" value="PEPTIDE DEFORMYLASE"/>
    <property type="match status" value="1"/>
</dbReference>
<keyword evidence="2 6" id="KW-0479">Metal-binding</keyword>
<protein>
    <recommendedName>
        <fullName evidence="6">Peptide deformylase</fullName>
        <shortName evidence="6">PDF</shortName>
        <ecNumber evidence="6">3.5.1.88</ecNumber>
    </recommendedName>
    <alternativeName>
        <fullName evidence="6">Polypeptide deformylase</fullName>
    </alternativeName>
</protein>
<dbReference type="AlphaFoldDB" id="A0A157SAE6"/>
<dbReference type="InterPro" id="IPR036821">
    <property type="entry name" value="Peptide_deformylase_sf"/>
</dbReference>
<reference evidence="7 8" key="1">
    <citation type="submission" date="2016-04" db="EMBL/GenBank/DDBJ databases">
        <authorList>
            <consortium name="Pathogen Informatics"/>
        </authorList>
    </citation>
    <scope>NUCLEOTIDE SEQUENCE [LARGE SCALE GENOMIC DNA]</scope>
    <source>
        <strain evidence="7 8">H050680373</strain>
    </source>
</reference>
<evidence type="ECO:0000256" key="5">
    <source>
        <dbReference type="ARBA" id="ARBA00023004"/>
    </source>
</evidence>
<keyword evidence="8" id="KW-1185">Reference proteome</keyword>
<proteinExistence type="inferred from homology"/>
<dbReference type="Gene3D" id="3.90.45.10">
    <property type="entry name" value="Peptide deformylase"/>
    <property type="match status" value="1"/>
</dbReference>
<feature type="binding site" evidence="6">
    <location>
        <position position="173"/>
    </location>
    <ligand>
        <name>Fe cation</name>
        <dbReference type="ChEBI" id="CHEBI:24875"/>
    </ligand>
</feature>
<sequence length="205" mass="23216">MPTAGYAVFSGKLLEIKPLINYDVTPRFPTDVFFSMALLPILRFPDPRLHKKAKPVAVVDDRIRKLVRDMADTMYEAPGVGLAATQVDVHERVIVIDVSEEGNHLRALINPEIVWKSPELQTYEEGCLSVPGIYDEVERAARIRCKALDENGNPYEFEAEGLLAVCVQHEIDHLDGKVFVEYLSPLKQNRIKTKMKKAERETQKA</sequence>
<dbReference type="CDD" id="cd00487">
    <property type="entry name" value="Pep_deformylase"/>
    <property type="match status" value="1"/>
</dbReference>
<comment type="similarity">
    <text evidence="1 6">Belongs to the polypeptide deformylase family.</text>
</comment>
<gene>
    <name evidence="7" type="primary">def_2</name>
    <name evidence="6" type="synonym">def</name>
    <name evidence="7" type="ORF">SAMEA3906486_01454</name>
</gene>